<keyword evidence="3" id="KW-1185">Reference proteome</keyword>
<dbReference type="Proteomes" id="UP000886998">
    <property type="component" value="Unassembled WGS sequence"/>
</dbReference>
<dbReference type="AlphaFoldDB" id="A0A8X6WMH2"/>
<organism evidence="1 3">
    <name type="scientific">Trichonephila inaurata madagascariensis</name>
    <dbReference type="NCBI Taxonomy" id="2747483"/>
    <lineage>
        <taxon>Eukaryota</taxon>
        <taxon>Metazoa</taxon>
        <taxon>Ecdysozoa</taxon>
        <taxon>Arthropoda</taxon>
        <taxon>Chelicerata</taxon>
        <taxon>Arachnida</taxon>
        <taxon>Araneae</taxon>
        <taxon>Araneomorphae</taxon>
        <taxon>Entelegynae</taxon>
        <taxon>Araneoidea</taxon>
        <taxon>Nephilidae</taxon>
        <taxon>Trichonephila</taxon>
        <taxon>Trichonephila inaurata</taxon>
    </lineage>
</organism>
<evidence type="ECO:0000313" key="1">
    <source>
        <dbReference type="EMBL" id="GFY37897.1"/>
    </source>
</evidence>
<sequence length="100" mass="11863">MSFMEHHRFSKELTNNDHHSPFFSLLSSDHSQDNPLIRIAVLRRGNCDYDEYFYCSPLQIGRKGQMGIKIPPNRLWNVRIPIIWTSSLIFRQQKKEMNAL</sequence>
<reference evidence="1" key="1">
    <citation type="submission" date="2020-08" db="EMBL/GenBank/DDBJ databases">
        <title>Multicomponent nature underlies the extraordinary mechanical properties of spider dragline silk.</title>
        <authorList>
            <person name="Kono N."/>
            <person name="Nakamura H."/>
            <person name="Mori M."/>
            <person name="Yoshida Y."/>
            <person name="Ohtoshi R."/>
            <person name="Malay A.D."/>
            <person name="Moran D.A.P."/>
            <person name="Tomita M."/>
            <person name="Numata K."/>
            <person name="Arakawa K."/>
        </authorList>
    </citation>
    <scope>NUCLEOTIDE SEQUENCE</scope>
</reference>
<name>A0A8X6WMH2_9ARAC</name>
<accession>A0A8X6WMH2</accession>
<evidence type="ECO:0000313" key="3">
    <source>
        <dbReference type="Proteomes" id="UP000886998"/>
    </source>
</evidence>
<dbReference type="EMBL" id="BMAV01000542">
    <property type="protein sequence ID" value="GFY37897.1"/>
    <property type="molecule type" value="Genomic_DNA"/>
</dbReference>
<evidence type="ECO:0000313" key="2">
    <source>
        <dbReference type="EMBL" id="GFY38294.1"/>
    </source>
</evidence>
<dbReference type="EMBL" id="BMAV01000766">
    <property type="protein sequence ID" value="GFY38294.1"/>
    <property type="molecule type" value="Genomic_DNA"/>
</dbReference>
<proteinExistence type="predicted"/>
<protein>
    <submittedName>
        <fullName evidence="1">Uncharacterized protein</fullName>
    </submittedName>
</protein>
<gene>
    <name evidence="1" type="ORF">TNIN_17671</name>
    <name evidence="2" type="ORF">TNIN_254541</name>
</gene>
<comment type="caution">
    <text evidence="1">The sequence shown here is derived from an EMBL/GenBank/DDBJ whole genome shotgun (WGS) entry which is preliminary data.</text>
</comment>